<organism evidence="5 6">
    <name type="scientific">Hyalella azteca</name>
    <name type="common">Amphipod</name>
    <dbReference type="NCBI Taxonomy" id="294128"/>
    <lineage>
        <taxon>Eukaryota</taxon>
        <taxon>Metazoa</taxon>
        <taxon>Ecdysozoa</taxon>
        <taxon>Arthropoda</taxon>
        <taxon>Crustacea</taxon>
        <taxon>Multicrustacea</taxon>
        <taxon>Malacostraca</taxon>
        <taxon>Eumalacostraca</taxon>
        <taxon>Peracarida</taxon>
        <taxon>Amphipoda</taxon>
        <taxon>Senticaudata</taxon>
        <taxon>Talitrida</taxon>
        <taxon>Talitroidea</taxon>
        <taxon>Hyalellidae</taxon>
        <taxon>Hyalella</taxon>
    </lineage>
</organism>
<dbReference type="RefSeq" id="XP_018020187.1">
    <property type="nucleotide sequence ID" value="XM_018164698.2"/>
</dbReference>
<dbReference type="AlphaFoldDB" id="A0A8B7P2E4"/>
<name>A0A8B7P2E4_HYAAZ</name>
<dbReference type="Pfam" id="PF10223">
    <property type="entry name" value="Menorin_N"/>
    <property type="match status" value="1"/>
</dbReference>
<evidence type="ECO:0000313" key="6">
    <source>
        <dbReference type="RefSeq" id="XP_018020187.1"/>
    </source>
</evidence>
<evidence type="ECO:0000259" key="4">
    <source>
        <dbReference type="Pfam" id="PF10223"/>
    </source>
</evidence>
<dbReference type="GeneID" id="108676597"/>
<evidence type="ECO:0000256" key="1">
    <source>
        <dbReference type="ARBA" id="ARBA00044953"/>
    </source>
</evidence>
<feature type="transmembrane region" description="Helical" evidence="2">
    <location>
        <begin position="316"/>
        <end position="336"/>
    </location>
</feature>
<dbReference type="OMA" id="GFTLWWA"/>
<proteinExistence type="inferred from homology"/>
<dbReference type="PANTHER" id="PTHR21184:SF6">
    <property type="entry name" value="CONSERVED PLASMA MEMBRANE PROTEIN"/>
    <property type="match status" value="1"/>
</dbReference>
<dbReference type="PANTHER" id="PTHR21184">
    <property type="entry name" value="MENORIN (DENDRITIC BRANCHING PROTEIN)"/>
    <property type="match status" value="1"/>
</dbReference>
<feature type="signal peptide" evidence="3">
    <location>
        <begin position="1"/>
        <end position="22"/>
    </location>
</feature>
<protein>
    <submittedName>
        <fullName evidence="6">Protein FAM151B isoform X1</fullName>
    </submittedName>
</protein>
<feature type="domain" description="Menorin-like" evidence="4">
    <location>
        <begin position="38"/>
        <end position="286"/>
    </location>
</feature>
<keyword evidence="2" id="KW-1133">Transmembrane helix</keyword>
<evidence type="ECO:0000256" key="3">
    <source>
        <dbReference type="SAM" id="SignalP"/>
    </source>
</evidence>
<dbReference type="InterPro" id="IPR019356">
    <property type="entry name" value="Menorin_dom"/>
</dbReference>
<sequence length="337" mass="37287">MRVQLNTVFFTGFLNFIASAMGSSIPDVDQYWPEVANDLSKVTWSHATNSKALLQEALTNDTIMMIEADISMGHLQGNLSTDPLPIMAHPPHKTSDLSFEMFLDTVLVATAQNETKKGIKLDFKDVNAVRKCLDSLNIQRDQINFPVWLNADIISGPVDAVNTPVDPDTFLPLCVEFFPEGTLSVGWTTRFTEANDSRAHYTTDQVKQMTDAIERNHVTQPITFPVRAAFVELSLDILSWLLDAVPDSTLTVWSSESDEYNIEALVWLQDSVGADAVYYDLPPDQRAEFDKLRPAQTLGSASSADPCVKIWPRGTVLWASLTAALGAVAAAYFYGFD</sequence>
<accession>A0A8B7P2E4</accession>
<dbReference type="OrthoDB" id="413402at2759"/>
<gene>
    <name evidence="6" type="primary">LOC108676597</name>
</gene>
<evidence type="ECO:0000313" key="5">
    <source>
        <dbReference type="Proteomes" id="UP000694843"/>
    </source>
</evidence>
<comment type="similarity">
    <text evidence="1">Belongs to the menorin family.</text>
</comment>
<dbReference type="KEGG" id="hazt:108676597"/>
<reference evidence="6" key="1">
    <citation type="submission" date="2025-08" db="UniProtKB">
        <authorList>
            <consortium name="RefSeq"/>
        </authorList>
    </citation>
    <scope>IDENTIFICATION</scope>
    <source>
        <tissue evidence="6">Whole organism</tissue>
    </source>
</reference>
<dbReference type="Proteomes" id="UP000694843">
    <property type="component" value="Unplaced"/>
</dbReference>
<feature type="chain" id="PRO_5034892115" evidence="3">
    <location>
        <begin position="23"/>
        <end position="337"/>
    </location>
</feature>
<keyword evidence="2" id="KW-0472">Membrane</keyword>
<keyword evidence="2" id="KW-0812">Transmembrane</keyword>
<keyword evidence="3" id="KW-0732">Signal</keyword>
<dbReference type="GO" id="GO:0005615">
    <property type="term" value="C:extracellular space"/>
    <property type="evidence" value="ECO:0007669"/>
    <property type="project" value="TreeGrafter"/>
</dbReference>
<evidence type="ECO:0000256" key="2">
    <source>
        <dbReference type="SAM" id="Phobius"/>
    </source>
</evidence>
<keyword evidence="5" id="KW-1185">Reference proteome</keyword>